<proteinExistence type="inferred from homology"/>
<organism evidence="4 5">
    <name type="scientific">Catenulispora acidiphila (strain DSM 44928 / JCM 14897 / NBRC 102108 / NRRL B-24433 / ID139908)</name>
    <dbReference type="NCBI Taxonomy" id="479433"/>
    <lineage>
        <taxon>Bacteria</taxon>
        <taxon>Bacillati</taxon>
        <taxon>Actinomycetota</taxon>
        <taxon>Actinomycetes</taxon>
        <taxon>Catenulisporales</taxon>
        <taxon>Catenulisporaceae</taxon>
        <taxon>Catenulispora</taxon>
    </lineage>
</organism>
<evidence type="ECO:0000256" key="1">
    <source>
        <dbReference type="ARBA" id="ARBA00006754"/>
    </source>
</evidence>
<evidence type="ECO:0000313" key="4">
    <source>
        <dbReference type="EMBL" id="ACU73122.1"/>
    </source>
</evidence>
<dbReference type="EMBL" id="CP001700">
    <property type="protein sequence ID" value="ACU73122.1"/>
    <property type="molecule type" value="Genomic_DNA"/>
</dbReference>
<dbReference type="PANTHER" id="PTHR33744">
    <property type="entry name" value="CARBOHYDRATE DIACID REGULATOR"/>
    <property type="match status" value="1"/>
</dbReference>
<dbReference type="FunCoup" id="C7QI77">
    <property type="interactions" value="4"/>
</dbReference>
<dbReference type="InterPro" id="IPR025736">
    <property type="entry name" value="PucR_C-HTH_dom"/>
</dbReference>
<name>C7QI77_CATAD</name>
<feature type="domain" description="PucR C-terminal helix-turn-helix" evidence="2">
    <location>
        <begin position="486"/>
        <end position="544"/>
    </location>
</feature>
<gene>
    <name evidence="4" type="ordered locus">Caci_4258</name>
</gene>
<feature type="domain" description="CdaR GGDEF-like" evidence="3">
    <location>
        <begin position="305"/>
        <end position="435"/>
    </location>
</feature>
<comment type="similarity">
    <text evidence="1">Belongs to the CdaR family.</text>
</comment>
<dbReference type="KEGG" id="cai:Caci_4258"/>
<reference evidence="4 5" key="1">
    <citation type="journal article" date="2009" name="Stand. Genomic Sci.">
        <title>Complete genome sequence of Catenulispora acidiphila type strain (ID 139908).</title>
        <authorList>
            <person name="Copeland A."/>
            <person name="Lapidus A."/>
            <person name="Glavina Del Rio T."/>
            <person name="Nolan M."/>
            <person name="Lucas S."/>
            <person name="Chen F."/>
            <person name="Tice H."/>
            <person name="Cheng J.F."/>
            <person name="Bruce D."/>
            <person name="Goodwin L."/>
            <person name="Pitluck S."/>
            <person name="Mikhailova N."/>
            <person name="Pati A."/>
            <person name="Ivanova N."/>
            <person name="Mavromatis K."/>
            <person name="Chen A."/>
            <person name="Palaniappan K."/>
            <person name="Chain P."/>
            <person name="Land M."/>
            <person name="Hauser L."/>
            <person name="Chang Y.J."/>
            <person name="Jeffries C.D."/>
            <person name="Chertkov O."/>
            <person name="Brettin T."/>
            <person name="Detter J.C."/>
            <person name="Han C."/>
            <person name="Ali Z."/>
            <person name="Tindall B.J."/>
            <person name="Goker M."/>
            <person name="Bristow J."/>
            <person name="Eisen J.A."/>
            <person name="Markowitz V."/>
            <person name="Hugenholtz P."/>
            <person name="Kyrpides N.C."/>
            <person name="Klenk H.P."/>
        </authorList>
    </citation>
    <scope>NUCLEOTIDE SEQUENCE [LARGE SCALE GENOMIC DNA]</scope>
    <source>
        <strain evidence="5">DSM 44928 / JCM 14897 / NBRC 102108 / NRRL B-24433 / ID139908</strain>
    </source>
</reference>
<dbReference type="InterPro" id="IPR041522">
    <property type="entry name" value="CdaR_GGDEF"/>
</dbReference>
<dbReference type="OrthoDB" id="3190266at2"/>
<dbReference type="Pfam" id="PF17853">
    <property type="entry name" value="GGDEF_2"/>
    <property type="match status" value="1"/>
</dbReference>
<keyword evidence="5" id="KW-1185">Reference proteome</keyword>
<evidence type="ECO:0000313" key="5">
    <source>
        <dbReference type="Proteomes" id="UP000000851"/>
    </source>
</evidence>
<dbReference type="eggNOG" id="COG2508">
    <property type="taxonomic scope" value="Bacteria"/>
</dbReference>
<protein>
    <submittedName>
        <fullName evidence="4">Putative transcriptional regulator, PucR family</fullName>
    </submittedName>
</protein>
<accession>C7QI77</accession>
<dbReference type="InterPro" id="IPR042070">
    <property type="entry name" value="PucR_C-HTH_sf"/>
</dbReference>
<evidence type="ECO:0000259" key="2">
    <source>
        <dbReference type="Pfam" id="PF13556"/>
    </source>
</evidence>
<dbReference type="PANTHER" id="PTHR33744:SF17">
    <property type="entry name" value="CONSERVED PROTEIN"/>
    <property type="match status" value="1"/>
</dbReference>
<dbReference type="RefSeq" id="WP_015792851.1">
    <property type="nucleotide sequence ID" value="NC_013131.1"/>
</dbReference>
<dbReference type="Proteomes" id="UP000000851">
    <property type="component" value="Chromosome"/>
</dbReference>
<sequence length="547" mass="57872">MRTPADATSRAALGRVLDYLGTTLLDLAAGDPGCAPEVGGVVIHDPLDEPALPPGALVLGVGVRGTEQICELLKRIAADGGVGLIVRAPAEVDEQVRRTVSETGTVLLGLVRGASWTQLTSLLRTLLAEGEVVATEAETIGGVPAGDLFALANAISALLDAPITIEDRSSRVLAFSDRQDEADQSRVETILGRQVPADYARLLEQGGYFRELYRHERPVVIRAEAFGLPTVTKARQAIAVRAGDEILGSIWAAVAEPLAPAREQAFVEAAKLVALHLLRVRAGADVERRLRAELVAIVLEGGPGAPDAAARLGLAGRACVVAAVAAAAAPEGSHAEGARELARFETARQQALDTLAVHLSAVQHGSVAALLGGVVYAVLPVDTADEQAAEQRVSTVLKEYLERTGAGDLVGIGRIARDLHAVPRSRQDADRVLRVLRRRRSRRTLASLSEVYAEALLIDVAAADGHRPSGPVAGLAAYDREHNSSLVATLTAWLDAFGDVNAAAEAVHIHPNTFRYRLHRIAEIGDVDLSDSESRFALMLQLRLLDS</sequence>
<dbReference type="Pfam" id="PF13556">
    <property type="entry name" value="HTH_30"/>
    <property type="match status" value="1"/>
</dbReference>
<dbReference type="AlphaFoldDB" id="C7QI77"/>
<evidence type="ECO:0000259" key="3">
    <source>
        <dbReference type="Pfam" id="PF17853"/>
    </source>
</evidence>
<dbReference type="Gene3D" id="1.10.10.2840">
    <property type="entry name" value="PucR C-terminal helix-turn-helix domain"/>
    <property type="match status" value="1"/>
</dbReference>
<dbReference type="STRING" id="479433.Caci_4258"/>
<dbReference type="InterPro" id="IPR051448">
    <property type="entry name" value="CdaR-like_regulators"/>
</dbReference>
<dbReference type="InParanoid" id="C7QI77"/>
<dbReference type="HOGENOM" id="CLU_017436_7_0_11"/>